<dbReference type="AlphaFoldDB" id="A0A2T8JBU1"/>
<organism evidence="1">
    <name type="scientific">Panicum hallii</name>
    <dbReference type="NCBI Taxonomy" id="206008"/>
    <lineage>
        <taxon>Eukaryota</taxon>
        <taxon>Viridiplantae</taxon>
        <taxon>Streptophyta</taxon>
        <taxon>Embryophyta</taxon>
        <taxon>Tracheophyta</taxon>
        <taxon>Spermatophyta</taxon>
        <taxon>Magnoliopsida</taxon>
        <taxon>Liliopsida</taxon>
        <taxon>Poales</taxon>
        <taxon>Poaceae</taxon>
        <taxon>PACMAD clade</taxon>
        <taxon>Panicoideae</taxon>
        <taxon>Panicodae</taxon>
        <taxon>Paniceae</taxon>
        <taxon>Panicinae</taxon>
        <taxon>Panicum</taxon>
        <taxon>Panicum sect. Panicum</taxon>
    </lineage>
</organism>
<evidence type="ECO:0000313" key="1">
    <source>
        <dbReference type="EMBL" id="PVH47393.1"/>
    </source>
</evidence>
<sequence>MIHKKIFYSRATSNYTNYKRPNHSVPYSTASLQAGTIISLLRYDHPYTVTRQAFSLKIDKLIQQNKLLKKSLSYWRILV</sequence>
<protein>
    <submittedName>
        <fullName evidence="1">Uncharacterized protein</fullName>
    </submittedName>
</protein>
<gene>
    <name evidence="1" type="ORF">PAHAL_4G050400</name>
</gene>
<dbReference type="EMBL" id="CM008049">
    <property type="protein sequence ID" value="PVH47393.1"/>
    <property type="molecule type" value="Genomic_DNA"/>
</dbReference>
<reference evidence="1" key="1">
    <citation type="submission" date="2018-04" db="EMBL/GenBank/DDBJ databases">
        <title>WGS assembly of Panicum hallii.</title>
        <authorList>
            <person name="Lovell J."/>
            <person name="Jenkins J."/>
            <person name="Lowry D."/>
            <person name="Mamidi S."/>
            <person name="Sreedasyam A."/>
            <person name="Weng X."/>
            <person name="Barry K."/>
            <person name="Bonette J."/>
            <person name="Campitelli B."/>
            <person name="Daum C."/>
            <person name="Gordon S."/>
            <person name="Gould B."/>
            <person name="Lipzen A."/>
            <person name="Macqueen A."/>
            <person name="Palacio-Mejia J."/>
            <person name="Plott C."/>
            <person name="Shakirov E."/>
            <person name="Shu S."/>
            <person name="Yoshinaga Y."/>
            <person name="Zane M."/>
            <person name="Rokhsar D."/>
            <person name="Grimwood J."/>
            <person name="Schmutz J."/>
            <person name="Juenger T."/>
        </authorList>
    </citation>
    <scope>NUCLEOTIDE SEQUENCE [LARGE SCALE GENOMIC DNA]</scope>
    <source>
        <strain evidence="1">FIL2</strain>
    </source>
</reference>
<accession>A0A2T8JBU1</accession>
<dbReference type="Proteomes" id="UP000243499">
    <property type="component" value="Chromosome 4"/>
</dbReference>
<proteinExistence type="predicted"/>
<name>A0A2T8JBU1_9POAL</name>
<dbReference type="Gramene" id="PVH47393">
    <property type="protein sequence ID" value="PVH47393"/>
    <property type="gene ID" value="PAHAL_4G050400"/>
</dbReference>